<dbReference type="InterPro" id="IPR001083">
    <property type="entry name" value="Cu_fist_DNA-bd_dom"/>
</dbReference>
<feature type="region of interest" description="Disordered" evidence="8">
    <location>
        <begin position="168"/>
        <end position="188"/>
    </location>
</feature>
<dbReference type="GO" id="GO:0006878">
    <property type="term" value="P:intracellular copper ion homeostasis"/>
    <property type="evidence" value="ECO:0007669"/>
    <property type="project" value="TreeGrafter"/>
</dbReference>
<dbReference type="HOGENOM" id="CLU_516963_0_0_1"/>
<dbReference type="SUPFAM" id="SSF57879">
    <property type="entry name" value="Zinc domain conserved in yeast copper-regulated transcription factors"/>
    <property type="match status" value="1"/>
</dbReference>
<dbReference type="GO" id="GO:0000981">
    <property type="term" value="F:DNA-binding transcription factor activity, RNA polymerase II-specific"/>
    <property type="evidence" value="ECO:0007669"/>
    <property type="project" value="TreeGrafter"/>
</dbReference>
<dbReference type="FunFam" id="3.90.430.10:FF:000001">
    <property type="entry name" value="Copper fist DNA-binding protein"/>
    <property type="match status" value="1"/>
</dbReference>
<dbReference type="OrthoDB" id="3269441at2759"/>
<gene>
    <name evidence="10" type="ORF">M408DRAFT_329250</name>
</gene>
<dbReference type="GO" id="GO:0000978">
    <property type="term" value="F:RNA polymerase II cis-regulatory region sequence-specific DNA binding"/>
    <property type="evidence" value="ECO:0007669"/>
    <property type="project" value="TreeGrafter"/>
</dbReference>
<organism evidence="10 11">
    <name type="scientific">Serendipita vermifera MAFF 305830</name>
    <dbReference type="NCBI Taxonomy" id="933852"/>
    <lineage>
        <taxon>Eukaryota</taxon>
        <taxon>Fungi</taxon>
        <taxon>Dikarya</taxon>
        <taxon>Basidiomycota</taxon>
        <taxon>Agaricomycotina</taxon>
        <taxon>Agaricomycetes</taxon>
        <taxon>Sebacinales</taxon>
        <taxon>Serendipitaceae</taxon>
        <taxon>Serendipita</taxon>
    </lineage>
</organism>
<dbReference type="Proteomes" id="UP000054097">
    <property type="component" value="Unassembled WGS sequence"/>
</dbReference>
<keyword evidence="2" id="KW-0479">Metal-binding</keyword>
<dbReference type="GO" id="GO:0006879">
    <property type="term" value="P:intracellular iron ion homeostasis"/>
    <property type="evidence" value="ECO:0007669"/>
    <property type="project" value="TreeGrafter"/>
</dbReference>
<dbReference type="Pfam" id="PF00649">
    <property type="entry name" value="Copper-fist"/>
    <property type="match status" value="1"/>
</dbReference>
<reference evidence="11" key="2">
    <citation type="submission" date="2015-01" db="EMBL/GenBank/DDBJ databases">
        <title>Evolutionary Origins and Diversification of the Mycorrhizal Mutualists.</title>
        <authorList>
            <consortium name="DOE Joint Genome Institute"/>
            <consortium name="Mycorrhizal Genomics Consortium"/>
            <person name="Kohler A."/>
            <person name="Kuo A."/>
            <person name="Nagy L.G."/>
            <person name="Floudas D."/>
            <person name="Copeland A."/>
            <person name="Barry K.W."/>
            <person name="Cichocki N."/>
            <person name="Veneault-Fourrey C."/>
            <person name="LaButti K."/>
            <person name="Lindquist E.A."/>
            <person name="Lipzen A."/>
            <person name="Lundell T."/>
            <person name="Morin E."/>
            <person name="Murat C."/>
            <person name="Riley R."/>
            <person name="Ohm R."/>
            <person name="Sun H."/>
            <person name="Tunlid A."/>
            <person name="Henrissat B."/>
            <person name="Grigoriev I.V."/>
            <person name="Hibbett D.S."/>
            <person name="Martin F."/>
        </authorList>
    </citation>
    <scope>NUCLEOTIDE SEQUENCE [LARGE SCALE GENOMIC DNA]</scope>
    <source>
        <strain evidence="11">MAFF 305830</strain>
    </source>
</reference>
<evidence type="ECO:0000256" key="5">
    <source>
        <dbReference type="ARBA" id="ARBA00023015"/>
    </source>
</evidence>
<dbReference type="EMBL" id="KN824291">
    <property type="protein sequence ID" value="KIM28804.1"/>
    <property type="molecule type" value="Genomic_DNA"/>
</dbReference>
<feature type="region of interest" description="Disordered" evidence="8">
    <location>
        <begin position="107"/>
        <end position="137"/>
    </location>
</feature>
<sequence length="527" mass="55820">MPVIDGVKMACAPCIRGHRSTSCQHTDRNLLEVRKKGRPMSQCDHCRDLRKVKQVHVRCKCKPDESEAPKRKGKGKKANVGDQAPCTCDATGVCNCATPRTSASRAAHQSSIPASTSSVSPVSPNPTDPTTSAPAGHLEKSWPSCCLTTDPSSDAPSLKTHGACMGNTSGTESCSTSPQTPLEANPTHSVGNPAPDLRHFIPDRSQAPSTAPELTRFNSEHPTLSIDPDYSLLNFSQPVDGPVPFISPPKSHRYTPYPTATQQPSPAYPGPSRPSRVVPNTDQAGSFDSATLALWDQFLREDSSTTDNADNNQHMSDPFPLVTQTTTSTKTTDVHFPFHNTPPSSTCSCSPGSTCQSCSSGKSFQMPQSAATLLPAPCNGPCVEFDCSTLVAALSLIDEDPADIGQNMASTLPPAASTTAASYTTTPLPSSSQSASISNTLYGEIFPTSQMHETAKASATQLKTTAMSTICTCLQKCGCFFCPGNSSDAPITEVECQSFQNCAFCNSCQALNKAVTEAQRMTVAPIF</sequence>
<keyword evidence="3" id="KW-0862">Zinc</keyword>
<feature type="compositionally biased region" description="Low complexity" evidence="8">
    <location>
        <begin position="110"/>
        <end position="122"/>
    </location>
</feature>
<feature type="region of interest" description="Disordered" evidence="8">
    <location>
        <begin position="243"/>
        <end position="283"/>
    </location>
</feature>
<keyword evidence="11" id="KW-1185">Reference proteome</keyword>
<evidence type="ECO:0000313" key="11">
    <source>
        <dbReference type="Proteomes" id="UP000054097"/>
    </source>
</evidence>
<feature type="domain" description="Copper-fist" evidence="9">
    <location>
        <begin position="1"/>
        <end position="40"/>
    </location>
</feature>
<dbReference type="PANTHER" id="PTHR28088">
    <property type="entry name" value="TRANSCRIPTIONAL ACTIVATOR HAA1-RELATED"/>
    <property type="match status" value="1"/>
</dbReference>
<keyword evidence="4" id="KW-0186">Copper</keyword>
<dbReference type="GO" id="GO:0005634">
    <property type="term" value="C:nucleus"/>
    <property type="evidence" value="ECO:0007669"/>
    <property type="project" value="UniProtKB-SubCell"/>
</dbReference>
<feature type="region of interest" description="Disordered" evidence="8">
    <location>
        <begin position="203"/>
        <end position="222"/>
    </location>
</feature>
<keyword evidence="6" id="KW-0804">Transcription</keyword>
<protein>
    <recommendedName>
        <fullName evidence="9">Copper-fist domain-containing protein</fullName>
    </recommendedName>
</protein>
<dbReference type="Gene3D" id="3.90.430.10">
    <property type="entry name" value="Copper fist DNA-binding domain"/>
    <property type="match status" value="1"/>
</dbReference>
<dbReference type="STRING" id="933852.A0A0C3B9K9"/>
<dbReference type="PROSITE" id="PS01119">
    <property type="entry name" value="COPPER_FIST_1"/>
    <property type="match status" value="1"/>
</dbReference>
<dbReference type="PANTHER" id="PTHR28088:SF5">
    <property type="entry name" value="TRANSCRIPTIONAL ACTIVATOR HAA1-RELATED"/>
    <property type="match status" value="1"/>
</dbReference>
<dbReference type="SMART" id="SM00412">
    <property type="entry name" value="Cu_FIST"/>
    <property type="match status" value="1"/>
</dbReference>
<evidence type="ECO:0000256" key="3">
    <source>
        <dbReference type="ARBA" id="ARBA00022833"/>
    </source>
</evidence>
<keyword evidence="7" id="KW-0539">Nucleus</keyword>
<evidence type="ECO:0000313" key="10">
    <source>
        <dbReference type="EMBL" id="KIM28804.1"/>
    </source>
</evidence>
<evidence type="ECO:0000256" key="1">
    <source>
        <dbReference type="ARBA" id="ARBA00004123"/>
    </source>
</evidence>
<evidence type="ECO:0000256" key="7">
    <source>
        <dbReference type="ARBA" id="ARBA00023242"/>
    </source>
</evidence>
<evidence type="ECO:0000256" key="2">
    <source>
        <dbReference type="ARBA" id="ARBA00022723"/>
    </source>
</evidence>
<evidence type="ECO:0000259" key="9">
    <source>
        <dbReference type="PROSITE" id="PS50073"/>
    </source>
</evidence>
<dbReference type="InterPro" id="IPR051763">
    <property type="entry name" value="Copper_Homeo_Regul"/>
</dbReference>
<dbReference type="GO" id="GO:0045944">
    <property type="term" value="P:positive regulation of transcription by RNA polymerase II"/>
    <property type="evidence" value="ECO:0007669"/>
    <property type="project" value="TreeGrafter"/>
</dbReference>
<dbReference type="PRINTS" id="PR00617">
    <property type="entry name" value="COPPERFIST"/>
</dbReference>
<dbReference type="AlphaFoldDB" id="A0A0C3B9K9"/>
<name>A0A0C3B9K9_SERVB</name>
<dbReference type="PROSITE" id="PS50073">
    <property type="entry name" value="COPPER_FIST_2"/>
    <property type="match status" value="1"/>
</dbReference>
<accession>A0A0C3B9K9</accession>
<reference evidence="10 11" key="1">
    <citation type="submission" date="2014-04" db="EMBL/GenBank/DDBJ databases">
        <authorList>
            <consortium name="DOE Joint Genome Institute"/>
            <person name="Kuo A."/>
            <person name="Zuccaro A."/>
            <person name="Kohler A."/>
            <person name="Nagy L.G."/>
            <person name="Floudas D."/>
            <person name="Copeland A."/>
            <person name="Barry K.W."/>
            <person name="Cichocki N."/>
            <person name="Veneault-Fourrey C."/>
            <person name="LaButti K."/>
            <person name="Lindquist E.A."/>
            <person name="Lipzen A."/>
            <person name="Lundell T."/>
            <person name="Morin E."/>
            <person name="Murat C."/>
            <person name="Sun H."/>
            <person name="Tunlid A."/>
            <person name="Henrissat B."/>
            <person name="Grigoriev I.V."/>
            <person name="Hibbett D.S."/>
            <person name="Martin F."/>
            <person name="Nordberg H.P."/>
            <person name="Cantor M.N."/>
            <person name="Hua S.X."/>
        </authorList>
    </citation>
    <scope>NUCLEOTIDE SEQUENCE [LARGE SCALE GENOMIC DNA]</scope>
    <source>
        <strain evidence="10 11">MAFF 305830</strain>
    </source>
</reference>
<evidence type="ECO:0000256" key="4">
    <source>
        <dbReference type="ARBA" id="ARBA00023008"/>
    </source>
</evidence>
<dbReference type="InterPro" id="IPR036395">
    <property type="entry name" value="Cu_fist_DNA-bd_dom_sf"/>
</dbReference>
<dbReference type="GO" id="GO:0005507">
    <property type="term" value="F:copper ion binding"/>
    <property type="evidence" value="ECO:0007669"/>
    <property type="project" value="InterPro"/>
</dbReference>
<keyword evidence="5" id="KW-0805">Transcription regulation</keyword>
<evidence type="ECO:0000256" key="8">
    <source>
        <dbReference type="SAM" id="MobiDB-lite"/>
    </source>
</evidence>
<proteinExistence type="predicted"/>
<comment type="subcellular location">
    <subcellularLocation>
        <location evidence="1">Nucleus</location>
    </subcellularLocation>
</comment>
<evidence type="ECO:0000256" key="6">
    <source>
        <dbReference type="ARBA" id="ARBA00023163"/>
    </source>
</evidence>
<dbReference type="SMART" id="SM01090">
    <property type="entry name" value="Copper-fist"/>
    <property type="match status" value="1"/>
</dbReference>